<feature type="transmembrane region" description="Helical" evidence="1">
    <location>
        <begin position="12"/>
        <end position="39"/>
    </location>
</feature>
<sequence length="168" mass="19344">MQHSGCVRFGFMMVLLNVIFLLVLFFMTFTVIAAVVWGGLFLAKIRHKRRWLIGSFAVYCLCLVMLDFILSRPAAVFERTFGFAPTAEVIELESSIWILGDGGKITIAFTGKRETVDQILKSGMQRQTDVGRSEHYRRIFSEHFGWESEDLYFNPSTGRVRYYWCGSD</sequence>
<keyword evidence="1" id="KW-0472">Membrane</keyword>
<comment type="caution">
    <text evidence="2">The sequence shown here is derived from an EMBL/GenBank/DDBJ whole genome shotgun (WGS) entry which is preliminary data.</text>
</comment>
<reference evidence="2 3" key="1">
    <citation type="journal article" date="2018" name="Nat. Biotechnol.">
        <title>A standardized bacterial taxonomy based on genome phylogeny substantially revises the tree of life.</title>
        <authorList>
            <person name="Parks D.H."/>
            <person name="Chuvochina M."/>
            <person name="Waite D.W."/>
            <person name="Rinke C."/>
            <person name="Skarshewski A."/>
            <person name="Chaumeil P.A."/>
            <person name="Hugenholtz P."/>
        </authorList>
    </citation>
    <scope>NUCLEOTIDE SEQUENCE [LARGE SCALE GENOMIC DNA]</scope>
    <source>
        <strain evidence="2">UBA9375</strain>
    </source>
</reference>
<name>A0A3D3R2A4_9PLAN</name>
<proteinExistence type="predicted"/>
<protein>
    <submittedName>
        <fullName evidence="2">Uncharacterized protein</fullName>
    </submittedName>
</protein>
<dbReference type="Proteomes" id="UP000263642">
    <property type="component" value="Unassembled WGS sequence"/>
</dbReference>
<keyword evidence="1" id="KW-1133">Transmembrane helix</keyword>
<evidence type="ECO:0000313" key="2">
    <source>
        <dbReference type="EMBL" id="HCO22984.1"/>
    </source>
</evidence>
<feature type="transmembrane region" description="Helical" evidence="1">
    <location>
        <begin position="51"/>
        <end position="70"/>
    </location>
</feature>
<dbReference type="AlphaFoldDB" id="A0A3D3R2A4"/>
<evidence type="ECO:0000313" key="3">
    <source>
        <dbReference type="Proteomes" id="UP000263642"/>
    </source>
</evidence>
<organism evidence="2 3">
    <name type="scientific">Gimesia maris</name>
    <dbReference type="NCBI Taxonomy" id="122"/>
    <lineage>
        <taxon>Bacteria</taxon>
        <taxon>Pseudomonadati</taxon>
        <taxon>Planctomycetota</taxon>
        <taxon>Planctomycetia</taxon>
        <taxon>Planctomycetales</taxon>
        <taxon>Planctomycetaceae</taxon>
        <taxon>Gimesia</taxon>
    </lineage>
</organism>
<dbReference type="EMBL" id="DQAY01000048">
    <property type="protein sequence ID" value="HCO22984.1"/>
    <property type="molecule type" value="Genomic_DNA"/>
</dbReference>
<accession>A0A3D3R2A4</accession>
<gene>
    <name evidence="2" type="ORF">DIT97_07965</name>
</gene>
<evidence type="ECO:0000256" key="1">
    <source>
        <dbReference type="SAM" id="Phobius"/>
    </source>
</evidence>
<keyword evidence="1" id="KW-0812">Transmembrane</keyword>